<feature type="region of interest" description="Disordered" evidence="1">
    <location>
        <begin position="149"/>
        <end position="191"/>
    </location>
</feature>
<evidence type="ECO:0000256" key="1">
    <source>
        <dbReference type="SAM" id="MobiDB-lite"/>
    </source>
</evidence>
<keyword evidence="3" id="KW-1185">Reference proteome</keyword>
<feature type="compositionally biased region" description="Gly residues" evidence="1">
    <location>
        <begin position="1"/>
        <end position="12"/>
    </location>
</feature>
<dbReference type="InParanoid" id="A0A0G4H3N6"/>
<dbReference type="VEuPathDB" id="CryptoDB:Vbra_6521"/>
<proteinExistence type="predicted"/>
<accession>A0A0G4H3N6</accession>
<gene>
    <name evidence="2" type="ORF">Vbra_6521</name>
</gene>
<feature type="region of interest" description="Disordered" evidence="1">
    <location>
        <begin position="1"/>
        <end position="78"/>
    </location>
</feature>
<reference evidence="2 3" key="1">
    <citation type="submission" date="2014-11" db="EMBL/GenBank/DDBJ databases">
        <authorList>
            <person name="Zhu J."/>
            <person name="Qi W."/>
            <person name="Song R."/>
        </authorList>
    </citation>
    <scope>NUCLEOTIDE SEQUENCE [LARGE SCALE GENOMIC DNA]</scope>
</reference>
<protein>
    <submittedName>
        <fullName evidence="2">Uncharacterized protein</fullName>
    </submittedName>
</protein>
<feature type="compositionally biased region" description="Polar residues" evidence="1">
    <location>
        <begin position="158"/>
        <end position="172"/>
    </location>
</feature>
<dbReference type="AlphaFoldDB" id="A0A0G4H3N6"/>
<dbReference type="Proteomes" id="UP000041254">
    <property type="component" value="Unassembled WGS sequence"/>
</dbReference>
<name>A0A0G4H3N6_VITBC</name>
<dbReference type="EMBL" id="CDMY01000982">
    <property type="protein sequence ID" value="CEM38341.1"/>
    <property type="molecule type" value="Genomic_DNA"/>
</dbReference>
<sequence length="191" mass="19722">MVVMGGVGGGYDGQPPGTILRQPSPCAAAAAAAAAYHPATPNRNEGPSSPIDVRPPSSPGPFGPAARPSPSQRRDSGRALVDAISEVRRQDQIKEDAEMAQALQEEDQVLNVPAAAAAAAAVIAQPPPPFIKQPFMFPPLPPFGHLGAAAAAAAAPSRTPNRMQPPLLTNTNSRDRSISPPRPRGLKRKSG</sequence>
<evidence type="ECO:0000313" key="2">
    <source>
        <dbReference type="EMBL" id="CEM38341.1"/>
    </source>
</evidence>
<organism evidence="2 3">
    <name type="scientific">Vitrella brassicaformis (strain CCMP3155)</name>
    <dbReference type="NCBI Taxonomy" id="1169540"/>
    <lineage>
        <taxon>Eukaryota</taxon>
        <taxon>Sar</taxon>
        <taxon>Alveolata</taxon>
        <taxon>Colpodellida</taxon>
        <taxon>Vitrellaceae</taxon>
        <taxon>Vitrella</taxon>
    </lineage>
</organism>
<evidence type="ECO:0000313" key="3">
    <source>
        <dbReference type="Proteomes" id="UP000041254"/>
    </source>
</evidence>